<evidence type="ECO:0000259" key="1">
    <source>
        <dbReference type="Pfam" id="PF13577"/>
    </source>
</evidence>
<evidence type="ECO:0000313" key="2">
    <source>
        <dbReference type="EMBL" id="TGD73416.1"/>
    </source>
</evidence>
<organism evidence="2 3">
    <name type="scientific">Mangrovimicrobium sediminis</name>
    <dbReference type="NCBI Taxonomy" id="2562682"/>
    <lineage>
        <taxon>Bacteria</taxon>
        <taxon>Pseudomonadati</taxon>
        <taxon>Pseudomonadota</taxon>
        <taxon>Gammaproteobacteria</taxon>
        <taxon>Cellvibrionales</taxon>
        <taxon>Halieaceae</taxon>
        <taxon>Mangrovimicrobium</taxon>
    </lineage>
</organism>
<keyword evidence="3" id="KW-1185">Reference proteome</keyword>
<dbReference type="InterPro" id="IPR037401">
    <property type="entry name" value="SnoaL-like"/>
</dbReference>
<comment type="caution">
    <text evidence="2">The sequence shown here is derived from an EMBL/GenBank/DDBJ whole genome shotgun (WGS) entry which is preliminary data.</text>
</comment>
<dbReference type="CDD" id="cd00531">
    <property type="entry name" value="NTF2_like"/>
    <property type="match status" value="1"/>
</dbReference>
<dbReference type="OrthoDB" id="7510033at2"/>
<proteinExistence type="predicted"/>
<evidence type="ECO:0000313" key="3">
    <source>
        <dbReference type="Proteomes" id="UP000298050"/>
    </source>
</evidence>
<feature type="domain" description="SnoaL-like" evidence="1">
    <location>
        <begin position="26"/>
        <end position="160"/>
    </location>
</feature>
<dbReference type="Gene3D" id="3.10.450.50">
    <property type="match status" value="1"/>
</dbReference>
<name>A0A4Z0M1U8_9GAMM</name>
<sequence length="182" mass="21244">MALTFSPWPRREWQGLQTRENTMTLEEMLDRECIRRTLARYTTAGDRLRLEPFLSVFTEDAVLESEGVPEADAFRYQGRAQIAGWITRWTERADDAQAPTHAASFVRHHLSTSDVEFTAPDTARGRTYWTAYTDIGPDHGGYYLDIFRRCGDEWLIAHRRVRLDWRAQNSLFRTAISRSREV</sequence>
<dbReference type="AlphaFoldDB" id="A0A4Z0M1U8"/>
<dbReference type="SUPFAM" id="SSF54427">
    <property type="entry name" value="NTF2-like"/>
    <property type="match status" value="1"/>
</dbReference>
<protein>
    <submittedName>
        <fullName evidence="2">Nuclear transport factor 2 family protein</fullName>
    </submittedName>
</protein>
<dbReference type="Proteomes" id="UP000298050">
    <property type="component" value="Unassembled WGS sequence"/>
</dbReference>
<dbReference type="EMBL" id="SRLE01000007">
    <property type="protein sequence ID" value="TGD73416.1"/>
    <property type="molecule type" value="Genomic_DNA"/>
</dbReference>
<reference evidence="2 3" key="1">
    <citation type="submission" date="2019-04" db="EMBL/GenBank/DDBJ databases">
        <title>Taxonomy of novel Haliea sp. from mangrove soil of West Coast of India.</title>
        <authorList>
            <person name="Verma A."/>
            <person name="Kumar P."/>
            <person name="Krishnamurthi S."/>
        </authorList>
    </citation>
    <scope>NUCLEOTIDE SEQUENCE [LARGE SCALE GENOMIC DNA]</scope>
    <source>
        <strain evidence="2 3">SAOS-164</strain>
    </source>
</reference>
<dbReference type="InterPro" id="IPR032710">
    <property type="entry name" value="NTF2-like_dom_sf"/>
</dbReference>
<dbReference type="Pfam" id="PF13577">
    <property type="entry name" value="SnoaL_4"/>
    <property type="match status" value="1"/>
</dbReference>
<accession>A0A4Z0M1U8</accession>
<gene>
    <name evidence="2" type="ORF">E4634_10300</name>
</gene>